<dbReference type="InterPro" id="IPR024229">
    <property type="entry name" value="DUF3781"/>
</dbReference>
<organism evidence="1 2">
    <name type="scientific">Oceanotoga teriensis</name>
    <dbReference type="NCBI Taxonomy" id="515440"/>
    <lineage>
        <taxon>Bacteria</taxon>
        <taxon>Thermotogati</taxon>
        <taxon>Thermotogota</taxon>
        <taxon>Thermotogae</taxon>
        <taxon>Petrotogales</taxon>
        <taxon>Petrotogaceae</taxon>
        <taxon>Oceanotoga</taxon>
    </lineage>
</organism>
<evidence type="ECO:0000313" key="2">
    <source>
        <dbReference type="Proteomes" id="UP000245921"/>
    </source>
</evidence>
<sequence length="155" mass="17622">MEKYTTEELTEALRAINSIIHKCEKAQEKFPECKSQHTLLKNQLKAMYISKALITEALSKIEPDTETKNIFDDSCSSELLLSNLDQLHTTNLGAERIRKNLRLDTDDVVDWCRGIIKAANANITRKGKNWYIAVDDCEITVNAHSYTVITAHRLA</sequence>
<reference evidence="1 2" key="1">
    <citation type="submission" date="2018-05" db="EMBL/GenBank/DDBJ databases">
        <title>Genomic Encyclopedia of Type Strains, Phase IV (KMG-IV): sequencing the most valuable type-strain genomes for metagenomic binning, comparative biology and taxonomic classification.</title>
        <authorList>
            <person name="Goeker M."/>
        </authorList>
    </citation>
    <scope>NUCLEOTIDE SEQUENCE [LARGE SCALE GENOMIC DNA]</scope>
    <source>
        <strain evidence="1 2">DSM 24906</strain>
    </source>
</reference>
<protein>
    <submittedName>
        <fullName evidence="1">Uncharacterized protein DUF3781</fullName>
    </submittedName>
</protein>
<dbReference type="AlphaFoldDB" id="A0AA45HJW0"/>
<evidence type="ECO:0000313" key="1">
    <source>
        <dbReference type="EMBL" id="PWJ96482.1"/>
    </source>
</evidence>
<dbReference type="EMBL" id="QGGI01000001">
    <property type="protein sequence ID" value="PWJ96482.1"/>
    <property type="molecule type" value="Genomic_DNA"/>
</dbReference>
<dbReference type="Proteomes" id="UP000245921">
    <property type="component" value="Unassembled WGS sequence"/>
</dbReference>
<dbReference type="Pfam" id="PF12636">
    <property type="entry name" value="DUF3781"/>
    <property type="match status" value="1"/>
</dbReference>
<comment type="caution">
    <text evidence="1">The sequence shown here is derived from an EMBL/GenBank/DDBJ whole genome shotgun (WGS) entry which is preliminary data.</text>
</comment>
<keyword evidence="2" id="KW-1185">Reference proteome</keyword>
<name>A0AA45HJW0_9BACT</name>
<gene>
    <name evidence="1" type="ORF">C7380_10154</name>
</gene>
<proteinExistence type="predicted"/>
<accession>A0AA45HJW0</accession>